<dbReference type="SUPFAM" id="SSF53474">
    <property type="entry name" value="alpha/beta-Hydrolases"/>
    <property type="match status" value="1"/>
</dbReference>
<keyword evidence="4" id="KW-1185">Reference proteome</keyword>
<dbReference type="AlphaFoldDB" id="A0A8K0WK42"/>
<dbReference type="Pfam" id="PF24883">
    <property type="entry name" value="NPHP3_N"/>
    <property type="match status" value="1"/>
</dbReference>
<reference evidence="3" key="1">
    <citation type="journal article" date="2021" name="Nat. Commun.">
        <title>Genetic determinants of endophytism in the Arabidopsis root mycobiome.</title>
        <authorList>
            <person name="Mesny F."/>
            <person name="Miyauchi S."/>
            <person name="Thiergart T."/>
            <person name="Pickel B."/>
            <person name="Atanasova L."/>
            <person name="Karlsson M."/>
            <person name="Huettel B."/>
            <person name="Barry K.W."/>
            <person name="Haridas S."/>
            <person name="Chen C."/>
            <person name="Bauer D."/>
            <person name="Andreopoulos W."/>
            <person name="Pangilinan J."/>
            <person name="LaButti K."/>
            <person name="Riley R."/>
            <person name="Lipzen A."/>
            <person name="Clum A."/>
            <person name="Drula E."/>
            <person name="Henrissat B."/>
            <person name="Kohler A."/>
            <person name="Grigoriev I.V."/>
            <person name="Martin F.M."/>
            <person name="Hacquard S."/>
        </authorList>
    </citation>
    <scope>NUCLEOTIDE SEQUENCE</scope>
    <source>
        <strain evidence="3">MPI-CAGE-CH-0235</strain>
    </source>
</reference>
<dbReference type="InterPro" id="IPR056884">
    <property type="entry name" value="NPHP3-like_N"/>
</dbReference>
<dbReference type="Proteomes" id="UP000813444">
    <property type="component" value="Unassembled WGS sequence"/>
</dbReference>
<comment type="caution">
    <text evidence="3">The sequence shown here is derived from an EMBL/GenBank/DDBJ whole genome shotgun (WGS) entry which is preliminary data.</text>
</comment>
<sequence>MPSSDWSSKVYRLRKLPTCVSSPQEAARLLGEALAIDPELIVVCSLAKTADSWETVPSRVATVQLKTLPQRLREQPECDEWELASHKLILDTHFRGLTALNDVDPNKHHSDCIAISGLSSHPFGSWQPHGPNKSYMWIRDELPASVPGVRYILYGYDSALTTGSSFQSISDIGLGFVHQLRAGGWNLASSKPIIFLAHSLGGLVLKEALIQLADRNASFTGVLMKFRGAIMFGVPSLGMHQTHLISMVEGQANENLVQDLSRENGSSYLRQLNKSFEGISFTRTAKIFWAYETKESKTVVRLADGSWDRNGPPEILVNPDSATSHRNRDSKSKCFTVPINEDHTNMVKFTRGSANLGTVVSLIADLCSQCDPLQSTGFAGLGSSHGNLLVHNPDTSSVVAEASLAQDDRILEMLNNIFSSLEELHFEIESPELDFRVDQIENPFQGTFKWIYDLPSFCEWLQRGSGMFWIHGKPGSGKSTLMKFIYKSRQTWELLHDWTRTSYEVTAAFFFHHRGTSLQRSFEGVLRSLVIQVLSPHYQSFRRQHQNTWEQYKQLKTKQTRLDRKQVQVRAGLCRGELMLKRVSGELQDDIWARALRDLSKTEKAIMHNPKEIRKMVTSREQQMKELEAQLDLNKRQLASVASHFQAYTKVAETKFLEEIVREFRDGSNGLVSKLERILRRLLDQDTAPMDIILFLDAVDEFDVQDQSQGMRLKSALEDALQPLFFLNISLQDFTRSDIEDFAASSLAASYISNPSVMQLIPAIITRANGVFLWVKLAIQELSATVIKHPGQIPRGELEETLRKLPDDLEDFYDLIIERISKSHRRRAYVLLELLVRQSDPPAAAAHIQRAVLMSGCNTFQEAQDELEKYALPFATVESQEAKERAGNDLTAWSGGLVELQRGYPQFMHQTVLEYVMGLSFKRRAIGDLAAIFTENGHSFHLKYWLYNIATETRVRSVTDQELQIKRIAGHAVQSELTTGNSHLAYLSSMPVDALQKLIALTPALQKGDALLGFIVSSGLGLCLNDWIVANSERLRFLFAPSFHYPLLSHLLLARPNNVSIENPLTIAHKLLENGFNIEQDAGFFSTLFRNMWLPESQKFINIPEPVIHKLALLALDHGQDPNIVLFMSTECMPLHIAPACVVARLIARGAIINAPDSRGQTPLDWLLEAHQHMGAQFGCLS</sequence>
<dbReference type="OrthoDB" id="1658288at2759"/>
<dbReference type="Gene3D" id="3.40.50.300">
    <property type="entry name" value="P-loop containing nucleotide triphosphate hydrolases"/>
    <property type="match status" value="1"/>
</dbReference>
<dbReference type="InterPro" id="IPR029058">
    <property type="entry name" value="AB_hydrolase_fold"/>
</dbReference>
<evidence type="ECO:0000256" key="1">
    <source>
        <dbReference type="ARBA" id="ARBA00022737"/>
    </source>
</evidence>
<dbReference type="InterPro" id="IPR027417">
    <property type="entry name" value="P-loop_NTPase"/>
</dbReference>
<evidence type="ECO:0000313" key="4">
    <source>
        <dbReference type="Proteomes" id="UP000813444"/>
    </source>
</evidence>
<feature type="domain" description="Nephrocystin 3-like N-terminal" evidence="2">
    <location>
        <begin position="446"/>
        <end position="563"/>
    </location>
</feature>
<proteinExistence type="predicted"/>
<accession>A0A8K0WK42</accession>
<dbReference type="InterPro" id="IPR036770">
    <property type="entry name" value="Ankyrin_rpt-contain_sf"/>
</dbReference>
<name>A0A8K0WK42_9HYPO</name>
<organism evidence="3 4">
    <name type="scientific">Stachybotrys elegans</name>
    <dbReference type="NCBI Taxonomy" id="80388"/>
    <lineage>
        <taxon>Eukaryota</taxon>
        <taxon>Fungi</taxon>
        <taxon>Dikarya</taxon>
        <taxon>Ascomycota</taxon>
        <taxon>Pezizomycotina</taxon>
        <taxon>Sordariomycetes</taxon>
        <taxon>Hypocreomycetidae</taxon>
        <taxon>Hypocreales</taxon>
        <taxon>Stachybotryaceae</taxon>
        <taxon>Stachybotrys</taxon>
    </lineage>
</organism>
<dbReference type="Gene3D" id="3.40.50.1820">
    <property type="entry name" value="alpha/beta hydrolase"/>
    <property type="match status" value="1"/>
</dbReference>
<keyword evidence="1" id="KW-0677">Repeat</keyword>
<evidence type="ECO:0000259" key="2">
    <source>
        <dbReference type="Pfam" id="PF24883"/>
    </source>
</evidence>
<dbReference type="PANTHER" id="PTHR10039">
    <property type="entry name" value="AMELOGENIN"/>
    <property type="match status" value="1"/>
</dbReference>
<evidence type="ECO:0000313" key="3">
    <source>
        <dbReference type="EMBL" id="KAH7304158.1"/>
    </source>
</evidence>
<gene>
    <name evidence="3" type="ORF">B0I35DRAFT_484642</name>
</gene>
<dbReference type="PANTHER" id="PTHR10039:SF5">
    <property type="entry name" value="NACHT DOMAIN-CONTAINING PROTEIN"/>
    <property type="match status" value="1"/>
</dbReference>
<dbReference type="SUPFAM" id="SSF52540">
    <property type="entry name" value="P-loop containing nucleoside triphosphate hydrolases"/>
    <property type="match status" value="1"/>
</dbReference>
<dbReference type="EMBL" id="JAGPNK010000025">
    <property type="protein sequence ID" value="KAH7304158.1"/>
    <property type="molecule type" value="Genomic_DNA"/>
</dbReference>
<dbReference type="Gene3D" id="1.25.40.20">
    <property type="entry name" value="Ankyrin repeat-containing domain"/>
    <property type="match status" value="1"/>
</dbReference>
<protein>
    <recommendedName>
        <fullName evidence="2">Nephrocystin 3-like N-terminal domain-containing protein</fullName>
    </recommendedName>
</protein>